<sequence>MIRFSAISTLLFGRYALATGIPRSQTLALEVLSTQVQGRLYEGEPYSKPCFEDFDSAECESLRAGNANDTFRAEFFGSYTNTNWEACEAIAGDQCLLDWTNINSSVPTLAPNACRAGSISPYYIDVRRPQDVSAAFNFSKVTKTPLIIKNTGHDYKGRSSAPNTLALWTHNLQNITYNPNFVADGCSQANPGVTFGAGVQWEEAYVFAEAHNITLVGGSDRGVGVSGGWVQGGGHSALSNTMGLGVDRVLQFRLVTPDGKYVTANECQNEDLFFALRGGGGGTFGVVLESTMLASPRVTLQAVIISWANPNITLTTTLWTLLIDHAITWADQGWGGFVNGESVIYVSPTLNKTAATEAMKPLIEFGQNVTNAGVTGASVVVAEFPSYYSFFQAFANVKSSTVGDNLALGSRLVPRNNFATNTSKAELLDALLNAHAIAPSLRMLISPPTSFPGDNTTSVTEAWRDSIYHVTLIQTWYWNSTVDFKKHAYANLTKAIDYVRQITPDAAYQNEADIHEPNHEVSFWGTHYSRLLSIKKKYDPDHLLDCWHCVGWNSSSPRFACYL</sequence>
<keyword evidence="2" id="KW-0560">Oxidoreductase</keyword>
<dbReference type="InterPro" id="IPR012951">
    <property type="entry name" value="BBE"/>
</dbReference>
<dbReference type="GeneID" id="20673744"/>
<keyword evidence="6" id="KW-1185">Reference proteome</keyword>
<dbReference type="HOGENOM" id="CLU_018354_4_0_1"/>
<dbReference type="GO" id="GO:0016491">
    <property type="term" value="F:oxidoreductase activity"/>
    <property type="evidence" value="ECO:0007669"/>
    <property type="project" value="UniProtKB-KW"/>
</dbReference>
<protein>
    <recommendedName>
        <fullName evidence="4">FAD-binding PCMH-type domain-containing protein</fullName>
    </recommendedName>
</protein>
<proteinExistence type="inferred from homology"/>
<dbReference type="KEGG" id="hir:HETIRDRAFT_421727"/>
<evidence type="ECO:0000313" key="6">
    <source>
        <dbReference type="Proteomes" id="UP000030671"/>
    </source>
</evidence>
<evidence type="ECO:0000256" key="1">
    <source>
        <dbReference type="ARBA" id="ARBA00005466"/>
    </source>
</evidence>
<dbReference type="Pfam" id="PF08031">
    <property type="entry name" value="BBE"/>
    <property type="match status" value="1"/>
</dbReference>
<name>W4JX03_HETIT</name>
<dbReference type="PROSITE" id="PS51387">
    <property type="entry name" value="FAD_PCMH"/>
    <property type="match status" value="1"/>
</dbReference>
<dbReference type="Proteomes" id="UP000030671">
    <property type="component" value="Unassembled WGS sequence"/>
</dbReference>
<feature type="domain" description="FAD-binding PCMH-type" evidence="4">
    <location>
        <begin position="115"/>
        <end position="297"/>
    </location>
</feature>
<evidence type="ECO:0000256" key="2">
    <source>
        <dbReference type="ARBA" id="ARBA00023002"/>
    </source>
</evidence>
<dbReference type="PANTHER" id="PTHR13878">
    <property type="entry name" value="GULONOLACTONE OXIDASE"/>
    <property type="match status" value="1"/>
</dbReference>
<dbReference type="InterPro" id="IPR036318">
    <property type="entry name" value="FAD-bd_PCMH-like_sf"/>
</dbReference>
<dbReference type="GO" id="GO:0071949">
    <property type="term" value="F:FAD binding"/>
    <property type="evidence" value="ECO:0007669"/>
    <property type="project" value="InterPro"/>
</dbReference>
<reference evidence="5 6" key="1">
    <citation type="journal article" date="2012" name="New Phytol.">
        <title>Insight into trade-off between wood decay and parasitism from the genome of a fungal forest pathogen.</title>
        <authorList>
            <person name="Olson A."/>
            <person name="Aerts A."/>
            <person name="Asiegbu F."/>
            <person name="Belbahri L."/>
            <person name="Bouzid O."/>
            <person name="Broberg A."/>
            <person name="Canback B."/>
            <person name="Coutinho P.M."/>
            <person name="Cullen D."/>
            <person name="Dalman K."/>
            <person name="Deflorio G."/>
            <person name="van Diepen L.T."/>
            <person name="Dunand C."/>
            <person name="Duplessis S."/>
            <person name="Durling M."/>
            <person name="Gonthier P."/>
            <person name="Grimwood J."/>
            <person name="Fossdal C.G."/>
            <person name="Hansson D."/>
            <person name="Henrissat B."/>
            <person name="Hietala A."/>
            <person name="Himmelstrand K."/>
            <person name="Hoffmeister D."/>
            <person name="Hogberg N."/>
            <person name="James T.Y."/>
            <person name="Karlsson M."/>
            <person name="Kohler A."/>
            <person name="Kues U."/>
            <person name="Lee Y.H."/>
            <person name="Lin Y.C."/>
            <person name="Lind M."/>
            <person name="Lindquist E."/>
            <person name="Lombard V."/>
            <person name="Lucas S."/>
            <person name="Lunden K."/>
            <person name="Morin E."/>
            <person name="Murat C."/>
            <person name="Park J."/>
            <person name="Raffaello T."/>
            <person name="Rouze P."/>
            <person name="Salamov A."/>
            <person name="Schmutz J."/>
            <person name="Solheim H."/>
            <person name="Stahlberg J."/>
            <person name="Velez H."/>
            <person name="de Vries R.P."/>
            <person name="Wiebenga A."/>
            <person name="Woodward S."/>
            <person name="Yakovlev I."/>
            <person name="Garbelotto M."/>
            <person name="Martin F."/>
            <person name="Grigoriev I.V."/>
            <person name="Stenlid J."/>
        </authorList>
    </citation>
    <scope>NUCLEOTIDE SEQUENCE [LARGE SCALE GENOMIC DNA]</scope>
    <source>
        <strain evidence="5 6">TC 32-1</strain>
    </source>
</reference>
<organism evidence="5 6">
    <name type="scientific">Heterobasidion irregulare (strain TC 32-1)</name>
    <dbReference type="NCBI Taxonomy" id="747525"/>
    <lineage>
        <taxon>Eukaryota</taxon>
        <taxon>Fungi</taxon>
        <taxon>Dikarya</taxon>
        <taxon>Basidiomycota</taxon>
        <taxon>Agaricomycotina</taxon>
        <taxon>Agaricomycetes</taxon>
        <taxon>Russulales</taxon>
        <taxon>Bondarzewiaceae</taxon>
        <taxon>Heterobasidion</taxon>
        <taxon>Heterobasidion annosum species complex</taxon>
    </lineage>
</organism>
<keyword evidence="3" id="KW-0732">Signal</keyword>
<dbReference type="Gene3D" id="3.30.465.10">
    <property type="match status" value="2"/>
</dbReference>
<dbReference type="InterPro" id="IPR050432">
    <property type="entry name" value="FAD-linked_Oxidoreductases_BP"/>
</dbReference>
<dbReference type="InParanoid" id="W4JX03"/>
<dbReference type="OrthoDB" id="9983560at2759"/>
<dbReference type="SUPFAM" id="SSF56176">
    <property type="entry name" value="FAD-binding/transporter-associated domain-like"/>
    <property type="match status" value="1"/>
</dbReference>
<dbReference type="eggNOG" id="ENOG502QU1B">
    <property type="taxonomic scope" value="Eukaryota"/>
</dbReference>
<feature type="signal peptide" evidence="3">
    <location>
        <begin position="1"/>
        <end position="18"/>
    </location>
</feature>
<dbReference type="PANTHER" id="PTHR13878:SF91">
    <property type="entry name" value="FAD BINDING DOMAIN PROTEIN (AFU_ORTHOLOGUE AFUA_6G12070)-RELATED"/>
    <property type="match status" value="1"/>
</dbReference>
<evidence type="ECO:0000256" key="3">
    <source>
        <dbReference type="SAM" id="SignalP"/>
    </source>
</evidence>
<dbReference type="InterPro" id="IPR016166">
    <property type="entry name" value="FAD-bd_PCMH"/>
</dbReference>
<comment type="similarity">
    <text evidence="1">Belongs to the oxygen-dependent FAD-linked oxidoreductase family.</text>
</comment>
<dbReference type="RefSeq" id="XP_009551095.1">
    <property type="nucleotide sequence ID" value="XM_009552800.1"/>
</dbReference>
<feature type="chain" id="PRO_5004845037" description="FAD-binding PCMH-type domain-containing protein" evidence="3">
    <location>
        <begin position="19"/>
        <end position="563"/>
    </location>
</feature>
<dbReference type="EMBL" id="KI925463">
    <property type="protein sequence ID" value="ETW77615.1"/>
    <property type="molecule type" value="Genomic_DNA"/>
</dbReference>
<dbReference type="InterPro" id="IPR006094">
    <property type="entry name" value="Oxid_FAD_bind_N"/>
</dbReference>
<dbReference type="InterPro" id="IPR016169">
    <property type="entry name" value="FAD-bd_PCMH_sub2"/>
</dbReference>
<gene>
    <name evidence="5" type="ORF">HETIRDRAFT_421727</name>
</gene>
<accession>W4JX03</accession>
<evidence type="ECO:0000313" key="5">
    <source>
        <dbReference type="EMBL" id="ETW77615.1"/>
    </source>
</evidence>
<evidence type="ECO:0000259" key="4">
    <source>
        <dbReference type="PROSITE" id="PS51387"/>
    </source>
</evidence>
<dbReference type="AlphaFoldDB" id="W4JX03"/>
<dbReference type="Pfam" id="PF01565">
    <property type="entry name" value="FAD_binding_4"/>
    <property type="match status" value="1"/>
</dbReference>